<protein>
    <submittedName>
        <fullName evidence="1">Uncharacterized protein</fullName>
    </submittedName>
</protein>
<evidence type="ECO:0000313" key="1">
    <source>
        <dbReference type="EMBL" id="PIW17361.1"/>
    </source>
</evidence>
<proteinExistence type="predicted"/>
<reference evidence="1 2" key="1">
    <citation type="submission" date="2017-09" db="EMBL/GenBank/DDBJ databases">
        <title>Depth-based differentiation of microbial function through sediment-hosted aquifers and enrichment of novel symbionts in the deep terrestrial subsurface.</title>
        <authorList>
            <person name="Probst A.J."/>
            <person name="Ladd B."/>
            <person name="Jarett J.K."/>
            <person name="Geller-Mcgrath D.E."/>
            <person name="Sieber C.M."/>
            <person name="Emerson J.B."/>
            <person name="Anantharaman K."/>
            <person name="Thomas B.C."/>
            <person name="Malmstrom R."/>
            <person name="Stieglmeier M."/>
            <person name="Klingl A."/>
            <person name="Woyke T."/>
            <person name="Ryan C.M."/>
            <person name="Banfield J.F."/>
        </authorList>
    </citation>
    <scope>NUCLEOTIDE SEQUENCE [LARGE SCALE GENOMIC DNA]</scope>
    <source>
        <strain evidence="1">CG17_big_fil_post_rev_8_21_14_2_50_48_46</strain>
    </source>
</reference>
<comment type="caution">
    <text evidence="1">The sequence shown here is derived from an EMBL/GenBank/DDBJ whole genome shotgun (WGS) entry which is preliminary data.</text>
</comment>
<dbReference type="EMBL" id="PFFQ01000024">
    <property type="protein sequence ID" value="PIW17361.1"/>
    <property type="molecule type" value="Genomic_DNA"/>
</dbReference>
<dbReference type="AlphaFoldDB" id="A0A2M7G5U0"/>
<dbReference type="Proteomes" id="UP000231019">
    <property type="component" value="Unassembled WGS sequence"/>
</dbReference>
<gene>
    <name evidence="1" type="ORF">COW36_09300</name>
</gene>
<accession>A0A2M7G5U0</accession>
<sequence length="254" mass="27951">MKNPFQRWIQAGSLALVCLLLKAQTTLPQIEKINAHLAIENEGSQMQISTWLTLSAGTLPASFRFYLPADRQIEGVYQAGTPLRFSHQGGLLIVYMNAAGTRQTSQTQLQIQALANIETGPESPYFSIQDYQLDYQTIPAQSRFQVEAHLKIQAKALAALKDSGQTALKALPLGLSSAFHVTSVKSAGSALKYQHHQGRLKIFLPRPLMPGASTSLEINYSGKLPGINKYQIWDFPFGGGGYYYPSHPLRPGAY</sequence>
<evidence type="ECO:0000313" key="2">
    <source>
        <dbReference type="Proteomes" id="UP000231019"/>
    </source>
</evidence>
<organism evidence="1 2">
    <name type="scientific">bacterium (Candidatus Blackallbacteria) CG17_big_fil_post_rev_8_21_14_2_50_48_46</name>
    <dbReference type="NCBI Taxonomy" id="2014261"/>
    <lineage>
        <taxon>Bacteria</taxon>
        <taxon>Candidatus Blackallbacteria</taxon>
    </lineage>
</organism>
<name>A0A2M7G5U0_9BACT</name>